<proteinExistence type="predicted"/>
<dbReference type="EMBL" id="BK015138">
    <property type="protein sequence ID" value="DAD92536.1"/>
    <property type="molecule type" value="Genomic_DNA"/>
</dbReference>
<protein>
    <submittedName>
        <fullName evidence="1">InsA C-terminal domain</fullName>
    </submittedName>
</protein>
<name>A0A8S5NE99_9CAUD</name>
<evidence type="ECO:0000313" key="1">
    <source>
        <dbReference type="EMBL" id="DAD92536.1"/>
    </source>
</evidence>
<accession>A0A8S5NE99</accession>
<organism evidence="1">
    <name type="scientific">Myoviridae sp. ct5Tq8</name>
    <dbReference type="NCBI Taxonomy" id="2826612"/>
    <lineage>
        <taxon>Viruses</taxon>
        <taxon>Duplodnaviria</taxon>
        <taxon>Heunggongvirae</taxon>
        <taxon>Uroviricota</taxon>
        <taxon>Caudoviricetes</taxon>
    </lineage>
</organism>
<reference evidence="1" key="1">
    <citation type="journal article" date="2021" name="Proc. Natl. Acad. Sci. U.S.A.">
        <title>A Catalog of Tens of Thousands of Viruses from Human Metagenomes Reveals Hidden Associations with Chronic Diseases.</title>
        <authorList>
            <person name="Tisza M.J."/>
            <person name="Buck C.B."/>
        </authorList>
    </citation>
    <scope>NUCLEOTIDE SEQUENCE</scope>
    <source>
        <strain evidence="1">Ct5Tq8</strain>
    </source>
</reference>
<sequence length="78" mass="9194">MRKIPEEMERMILEMLQRGEMYKTIVDRTGVSETTVGRVARENGICRLKRNAEKCKEGYPPALLDEWDRVRLEILRKG</sequence>
<dbReference type="Gene3D" id="1.10.10.60">
    <property type="entry name" value="Homeodomain-like"/>
    <property type="match status" value="1"/>
</dbReference>